<organism evidence="1 2">
    <name type="scientific">Meloidogyne enterolobii</name>
    <name type="common">Root-knot nematode worm</name>
    <name type="synonym">Meloidogyne mayaguensis</name>
    <dbReference type="NCBI Taxonomy" id="390850"/>
    <lineage>
        <taxon>Eukaryota</taxon>
        <taxon>Metazoa</taxon>
        <taxon>Ecdysozoa</taxon>
        <taxon>Nematoda</taxon>
        <taxon>Chromadorea</taxon>
        <taxon>Rhabditida</taxon>
        <taxon>Tylenchina</taxon>
        <taxon>Tylenchomorpha</taxon>
        <taxon>Tylenchoidea</taxon>
        <taxon>Meloidogynidae</taxon>
        <taxon>Meloidogyninae</taxon>
        <taxon>Meloidogyne</taxon>
    </lineage>
</organism>
<name>A0ACB0YSK6_MELEN</name>
<comment type="caution">
    <text evidence="1">The sequence shown here is derived from an EMBL/GenBank/DDBJ whole genome shotgun (WGS) entry which is preliminary data.</text>
</comment>
<evidence type="ECO:0000313" key="2">
    <source>
        <dbReference type="Proteomes" id="UP001497535"/>
    </source>
</evidence>
<proteinExistence type="predicted"/>
<dbReference type="Proteomes" id="UP001497535">
    <property type="component" value="Unassembled WGS sequence"/>
</dbReference>
<sequence>MELLEFVPGEEDRLASKWLNKLSNDLSNKLSISEEPKSPVIILKKDEDNNFELW</sequence>
<accession>A0ACB0YSK6</accession>
<evidence type="ECO:0000313" key="1">
    <source>
        <dbReference type="EMBL" id="CAK5060919.1"/>
    </source>
</evidence>
<protein>
    <submittedName>
        <fullName evidence="1">Uncharacterized protein</fullName>
    </submittedName>
</protein>
<keyword evidence="2" id="KW-1185">Reference proteome</keyword>
<dbReference type="EMBL" id="CAVMJV010000018">
    <property type="protein sequence ID" value="CAK5060919.1"/>
    <property type="molecule type" value="Genomic_DNA"/>
</dbReference>
<reference evidence="1" key="1">
    <citation type="submission" date="2023-11" db="EMBL/GenBank/DDBJ databases">
        <authorList>
            <person name="Poullet M."/>
        </authorList>
    </citation>
    <scope>NUCLEOTIDE SEQUENCE</scope>
    <source>
        <strain evidence="1">E1834</strain>
    </source>
</reference>
<gene>
    <name evidence="1" type="ORF">MENTE1834_LOCUS16085</name>
</gene>